<proteinExistence type="predicted"/>
<accession>A0ABV4NVG8</accession>
<organism evidence="1 2">
    <name type="scientific">Microbulbifer epialgicus</name>
    <dbReference type="NCBI Taxonomy" id="393907"/>
    <lineage>
        <taxon>Bacteria</taxon>
        <taxon>Pseudomonadati</taxon>
        <taxon>Pseudomonadota</taxon>
        <taxon>Gammaproteobacteria</taxon>
        <taxon>Cellvibrionales</taxon>
        <taxon>Microbulbiferaceae</taxon>
        <taxon>Microbulbifer</taxon>
    </lineage>
</organism>
<evidence type="ECO:0000313" key="1">
    <source>
        <dbReference type="EMBL" id="MFA0809470.1"/>
    </source>
</evidence>
<name>A0ABV4NVG8_9GAMM</name>
<sequence length="69" mass="7474">MLEAKLTAHVALDKDRYVISACADDAPDIGAFISKHVSAGDAIYKVPKQVAREVLYTTVPVDWPNCLTA</sequence>
<reference evidence="1 2" key="1">
    <citation type="submission" date="2024-08" db="EMBL/GenBank/DDBJ databases">
        <authorList>
            <person name="Ishaq N."/>
        </authorList>
    </citation>
    <scope>NUCLEOTIDE SEQUENCE [LARGE SCALE GENOMIC DNA]</scope>
    <source>
        <strain evidence="1 2">DSM 18651</strain>
    </source>
</reference>
<evidence type="ECO:0000313" key="2">
    <source>
        <dbReference type="Proteomes" id="UP001569428"/>
    </source>
</evidence>
<protein>
    <submittedName>
        <fullName evidence="1">Uncharacterized protein</fullName>
    </submittedName>
</protein>
<dbReference type="Proteomes" id="UP001569428">
    <property type="component" value="Unassembled WGS sequence"/>
</dbReference>
<dbReference type="EMBL" id="JBGMEK010000001">
    <property type="protein sequence ID" value="MFA0809470.1"/>
    <property type="molecule type" value="Genomic_DNA"/>
</dbReference>
<gene>
    <name evidence="1" type="ORF">ACCI49_00940</name>
</gene>
<keyword evidence="2" id="KW-1185">Reference proteome</keyword>
<comment type="caution">
    <text evidence="1">The sequence shown here is derived from an EMBL/GenBank/DDBJ whole genome shotgun (WGS) entry which is preliminary data.</text>
</comment>
<dbReference type="RefSeq" id="WP_371837087.1">
    <property type="nucleotide sequence ID" value="NZ_JBGMEK010000001.1"/>
</dbReference>